<dbReference type="STRING" id="153721.MYP_3999"/>
<dbReference type="Gene3D" id="2.170.130.10">
    <property type="entry name" value="TonB-dependent receptor, plug domain"/>
    <property type="match status" value="1"/>
</dbReference>
<evidence type="ECO:0000256" key="6">
    <source>
        <dbReference type="ARBA" id="ARBA00023136"/>
    </source>
</evidence>
<dbReference type="PANTHER" id="PTHR30069">
    <property type="entry name" value="TONB-DEPENDENT OUTER MEMBRANE RECEPTOR"/>
    <property type="match status" value="1"/>
</dbReference>
<keyword evidence="4 8" id="KW-0812">Transmembrane</keyword>
<evidence type="ECO:0000256" key="1">
    <source>
        <dbReference type="ARBA" id="ARBA00004571"/>
    </source>
</evidence>
<evidence type="ECO:0000256" key="4">
    <source>
        <dbReference type="ARBA" id="ARBA00022692"/>
    </source>
</evidence>
<keyword evidence="6 8" id="KW-0472">Membrane</keyword>
<sequence>MNFNFKNCILTAAMAMAIPAVSYSQTDSTFQQTEDITAISLEDLMNVKIVSASRSEERAFEAPLSSFVVTRKEIFNSGATSIPEALRLCPGLFVKQMANGTYDVSIRGMDNLPTHQYNNSNKLILVMIDNRPVFDYLQGGTYWQNLPIDIIDVERIEVVLGPSAPLYGPNAVTGVINIITKNADKNGISASAHAQGGYPGTVMGQGYVGYKPSEKIDFSGSFNLQHRNRGTVDYYDLERRTYITNLDSSTVPQYKDPNMRKVYLPNPQLALEKTGVNLNANFRPKEDIKLHLAGGYNGNKSWYGIGTGLTMTQMSNNSMYGMVKGEIKGFSILTSILNGKQGVVGDLETYQYNYSNIDAYIDYTIKITDKFNLRPALHFQNSTVNDKPYTVERNELGLFNNKASMHNLAASLKADYTLGKFRFIGALRGDKFKFPEKLYLSYQGIVNFRANDKNNLRFVVARSNSGSFIYDTYAKLNIGTHPTTPFPTEIWINGSKDRRLVQNDMVELGYRLQLMENLQVDIAAFHQSTQNFIGTITQAYQVDMPNNRIVVNVNASNLDLKAIQRGATIAMNLALSKNKINIKPFITIQKTRLLNYSPYYFTPDGAPDPNYNINTQSDVDGKGTPDVYGGFYANYAPNTKWNININGYLMSKYSIYTHISAQQSSENGVFPYNEHSISNINGKFITNAKVSYQITRTFNIFLNARNAFNQDSREFFGSDLINGLYLAGINFDY</sequence>
<dbReference type="RefSeq" id="WP_045467215.1">
    <property type="nucleotide sequence ID" value="NZ_BBLT01000009.1"/>
</dbReference>
<dbReference type="InterPro" id="IPR012910">
    <property type="entry name" value="Plug_dom"/>
</dbReference>
<keyword evidence="2 8" id="KW-0813">Transport</keyword>
<dbReference type="GO" id="GO:0015344">
    <property type="term" value="F:siderophore uptake transmembrane transporter activity"/>
    <property type="evidence" value="ECO:0007669"/>
    <property type="project" value="TreeGrafter"/>
</dbReference>
<dbReference type="GO" id="GO:0044718">
    <property type="term" value="P:siderophore transmembrane transport"/>
    <property type="evidence" value="ECO:0007669"/>
    <property type="project" value="TreeGrafter"/>
</dbReference>
<proteinExistence type="inferred from homology"/>
<organism evidence="11 12">
    <name type="scientific">Sporocytophaga myxococcoides</name>
    <dbReference type="NCBI Taxonomy" id="153721"/>
    <lineage>
        <taxon>Bacteria</taxon>
        <taxon>Pseudomonadati</taxon>
        <taxon>Bacteroidota</taxon>
        <taxon>Cytophagia</taxon>
        <taxon>Cytophagales</taxon>
        <taxon>Cytophagaceae</taxon>
        <taxon>Sporocytophaga</taxon>
    </lineage>
</organism>
<evidence type="ECO:0000256" key="8">
    <source>
        <dbReference type="PROSITE-ProRule" id="PRU01360"/>
    </source>
</evidence>
<dbReference type="SUPFAM" id="SSF56935">
    <property type="entry name" value="Porins"/>
    <property type="match status" value="1"/>
</dbReference>
<evidence type="ECO:0000313" key="12">
    <source>
        <dbReference type="Proteomes" id="UP000030185"/>
    </source>
</evidence>
<comment type="caution">
    <text evidence="11">The sequence shown here is derived from an EMBL/GenBank/DDBJ whole genome shotgun (WGS) entry which is preliminary data.</text>
</comment>
<dbReference type="OrthoDB" id="9764669at2"/>
<keyword evidence="12" id="KW-1185">Reference proteome</keyword>
<evidence type="ECO:0000256" key="2">
    <source>
        <dbReference type="ARBA" id="ARBA00022448"/>
    </source>
</evidence>
<dbReference type="EMBL" id="BBLT01000009">
    <property type="protein sequence ID" value="GAL86769.1"/>
    <property type="molecule type" value="Genomic_DNA"/>
</dbReference>
<feature type="chain" id="PRO_5001937210" description="TonB-dependent receptor plug domain-containing protein" evidence="9">
    <location>
        <begin position="23"/>
        <end position="733"/>
    </location>
</feature>
<dbReference type="PROSITE" id="PS52016">
    <property type="entry name" value="TONB_DEPENDENT_REC_3"/>
    <property type="match status" value="1"/>
</dbReference>
<dbReference type="AlphaFoldDB" id="A0A098LJZ6"/>
<keyword evidence="5 9" id="KW-0732">Signal</keyword>
<evidence type="ECO:0000256" key="9">
    <source>
        <dbReference type="SAM" id="SignalP"/>
    </source>
</evidence>
<comment type="subcellular location">
    <subcellularLocation>
        <location evidence="1 8">Cell outer membrane</location>
        <topology evidence="1 8">Multi-pass membrane protein</topology>
    </subcellularLocation>
</comment>
<dbReference type="InterPro" id="IPR036942">
    <property type="entry name" value="Beta-barrel_TonB_sf"/>
</dbReference>
<evidence type="ECO:0000256" key="7">
    <source>
        <dbReference type="ARBA" id="ARBA00023237"/>
    </source>
</evidence>
<dbReference type="eggNOG" id="COG4771">
    <property type="taxonomic scope" value="Bacteria"/>
</dbReference>
<keyword evidence="7 8" id="KW-0998">Cell outer membrane</keyword>
<comment type="similarity">
    <text evidence="8">Belongs to the TonB-dependent receptor family.</text>
</comment>
<accession>A0A098LJZ6</accession>
<dbReference type="Gene3D" id="2.40.170.20">
    <property type="entry name" value="TonB-dependent receptor, beta-barrel domain"/>
    <property type="match status" value="1"/>
</dbReference>
<evidence type="ECO:0000259" key="10">
    <source>
        <dbReference type="Pfam" id="PF07715"/>
    </source>
</evidence>
<feature type="signal peptide" evidence="9">
    <location>
        <begin position="1"/>
        <end position="22"/>
    </location>
</feature>
<reference evidence="11 12" key="1">
    <citation type="submission" date="2014-09" db="EMBL/GenBank/DDBJ databases">
        <title>Sporocytophaga myxococcoides PG-01 genome sequencing.</title>
        <authorList>
            <person name="Liu L."/>
            <person name="Gao P.J."/>
            <person name="Chen G.J."/>
            <person name="Wang L.S."/>
        </authorList>
    </citation>
    <scope>NUCLEOTIDE SEQUENCE [LARGE SCALE GENOMIC DNA]</scope>
    <source>
        <strain evidence="11 12">PG-01</strain>
    </source>
</reference>
<protein>
    <recommendedName>
        <fullName evidence="10">TonB-dependent receptor plug domain-containing protein</fullName>
    </recommendedName>
</protein>
<name>A0A098LJZ6_9BACT</name>
<evidence type="ECO:0000313" key="11">
    <source>
        <dbReference type="EMBL" id="GAL86769.1"/>
    </source>
</evidence>
<dbReference type="PANTHER" id="PTHR30069:SF29">
    <property type="entry name" value="HEMOGLOBIN AND HEMOGLOBIN-HAPTOGLOBIN-BINDING PROTEIN 1-RELATED"/>
    <property type="match status" value="1"/>
</dbReference>
<feature type="domain" description="TonB-dependent receptor plug" evidence="10">
    <location>
        <begin position="61"/>
        <end position="175"/>
    </location>
</feature>
<dbReference type="Proteomes" id="UP000030185">
    <property type="component" value="Unassembled WGS sequence"/>
</dbReference>
<evidence type="ECO:0000256" key="5">
    <source>
        <dbReference type="ARBA" id="ARBA00022729"/>
    </source>
</evidence>
<gene>
    <name evidence="11" type="ORF">MYP_3999</name>
</gene>
<dbReference type="Pfam" id="PF07715">
    <property type="entry name" value="Plug"/>
    <property type="match status" value="1"/>
</dbReference>
<evidence type="ECO:0000256" key="3">
    <source>
        <dbReference type="ARBA" id="ARBA00022452"/>
    </source>
</evidence>
<dbReference type="InterPro" id="IPR037066">
    <property type="entry name" value="Plug_dom_sf"/>
</dbReference>
<keyword evidence="3 8" id="KW-1134">Transmembrane beta strand</keyword>
<dbReference type="GO" id="GO:0009279">
    <property type="term" value="C:cell outer membrane"/>
    <property type="evidence" value="ECO:0007669"/>
    <property type="project" value="UniProtKB-SubCell"/>
</dbReference>
<dbReference type="InterPro" id="IPR039426">
    <property type="entry name" value="TonB-dep_rcpt-like"/>
</dbReference>